<dbReference type="EMBL" id="MNPL01017968">
    <property type="protein sequence ID" value="OQR70301.1"/>
    <property type="molecule type" value="Genomic_DNA"/>
</dbReference>
<dbReference type="Proteomes" id="UP000192247">
    <property type="component" value="Unassembled WGS sequence"/>
</dbReference>
<organism evidence="1 2">
    <name type="scientific">Tropilaelaps mercedesae</name>
    <dbReference type="NCBI Taxonomy" id="418985"/>
    <lineage>
        <taxon>Eukaryota</taxon>
        <taxon>Metazoa</taxon>
        <taxon>Ecdysozoa</taxon>
        <taxon>Arthropoda</taxon>
        <taxon>Chelicerata</taxon>
        <taxon>Arachnida</taxon>
        <taxon>Acari</taxon>
        <taxon>Parasitiformes</taxon>
        <taxon>Mesostigmata</taxon>
        <taxon>Gamasina</taxon>
        <taxon>Dermanyssoidea</taxon>
        <taxon>Laelapidae</taxon>
        <taxon>Tropilaelaps</taxon>
    </lineage>
</organism>
<reference evidence="1 2" key="1">
    <citation type="journal article" date="2017" name="Gigascience">
        <title>Draft genome of the honey bee ectoparasitic mite, Tropilaelaps mercedesae, is shaped by the parasitic life history.</title>
        <authorList>
            <person name="Dong X."/>
            <person name="Armstrong S.D."/>
            <person name="Xia D."/>
            <person name="Makepeace B.L."/>
            <person name="Darby A.C."/>
            <person name="Kadowaki T."/>
        </authorList>
    </citation>
    <scope>NUCLEOTIDE SEQUENCE [LARGE SCALE GENOMIC DNA]</scope>
    <source>
        <strain evidence="1">Wuxi-XJTLU</strain>
    </source>
</reference>
<protein>
    <submittedName>
        <fullName evidence="1">Uncharacterized protein</fullName>
    </submittedName>
</protein>
<name>A0A1V9XA79_9ACAR</name>
<sequence length="123" mass="14271">MTCSSYVLQTMSDDENGENDETVLILPKKKDKNNEDRLCIVSGIRVCFLLFSPFFRWCQRVPFCFVVLPTGRAACWRQLGGWTNQRNRRGGAAQFTHRLCADKTRLENNEPDWNRSIVQFPPL</sequence>
<gene>
    <name evidence="1" type="ORF">BIW11_04187</name>
</gene>
<keyword evidence="2" id="KW-1185">Reference proteome</keyword>
<dbReference type="AlphaFoldDB" id="A0A1V9XA79"/>
<evidence type="ECO:0000313" key="1">
    <source>
        <dbReference type="EMBL" id="OQR70301.1"/>
    </source>
</evidence>
<comment type="caution">
    <text evidence="1">The sequence shown here is derived from an EMBL/GenBank/DDBJ whole genome shotgun (WGS) entry which is preliminary data.</text>
</comment>
<proteinExistence type="predicted"/>
<accession>A0A1V9XA79</accession>
<dbReference type="InParanoid" id="A0A1V9XA79"/>
<evidence type="ECO:0000313" key="2">
    <source>
        <dbReference type="Proteomes" id="UP000192247"/>
    </source>
</evidence>